<evidence type="ECO:0000256" key="13">
    <source>
        <dbReference type="PIRSR" id="PIRSR000168-1"/>
    </source>
</evidence>
<dbReference type="InterPro" id="IPR006091">
    <property type="entry name" value="Acyl-CoA_Oxase/DH_mid-dom"/>
</dbReference>
<evidence type="ECO:0000256" key="4">
    <source>
        <dbReference type="ARBA" id="ARBA00004846"/>
    </source>
</evidence>
<evidence type="ECO:0000256" key="9">
    <source>
        <dbReference type="ARBA" id="ARBA00023002"/>
    </source>
</evidence>
<accession>A0A6A5YLR7</accession>
<dbReference type="InterPro" id="IPR029320">
    <property type="entry name" value="Acyl-CoA_ox_N"/>
</dbReference>
<dbReference type="GO" id="GO:0055088">
    <property type="term" value="P:lipid homeostasis"/>
    <property type="evidence" value="ECO:0007669"/>
    <property type="project" value="TreeGrafter"/>
</dbReference>
<dbReference type="InterPro" id="IPR037069">
    <property type="entry name" value="AcylCoA_DH/ox_N_sf"/>
</dbReference>
<feature type="domain" description="Acyl-coenzyme A oxidase N-terminal" evidence="17">
    <location>
        <begin position="29"/>
        <end position="144"/>
    </location>
</feature>
<evidence type="ECO:0000259" key="15">
    <source>
        <dbReference type="Pfam" id="PF01756"/>
    </source>
</evidence>
<dbReference type="UniPathway" id="UPA00661"/>
<dbReference type="Gene3D" id="1.10.540.10">
    <property type="entry name" value="Acyl-CoA dehydrogenase/oxidase, N-terminal domain"/>
    <property type="match status" value="1"/>
</dbReference>
<evidence type="ECO:0000256" key="6">
    <source>
        <dbReference type="ARBA" id="ARBA00022630"/>
    </source>
</evidence>
<evidence type="ECO:0000256" key="10">
    <source>
        <dbReference type="ARBA" id="ARBA00023098"/>
    </source>
</evidence>
<dbReference type="InterPro" id="IPR012258">
    <property type="entry name" value="Acyl-CoA_oxidase"/>
</dbReference>
<evidence type="ECO:0000256" key="2">
    <source>
        <dbReference type="ARBA" id="ARBA00001974"/>
    </source>
</evidence>
<dbReference type="InterPro" id="IPR009100">
    <property type="entry name" value="AcylCoA_DH/oxidase_NM_dom_sf"/>
</dbReference>
<comment type="similarity">
    <text evidence="5 12">Belongs to the acyl-CoA oxidase family.</text>
</comment>
<reference evidence="19" key="1">
    <citation type="journal article" date="2020" name="Stud. Mycol.">
        <title>101 Dothideomycetes genomes: a test case for predicting lifestyles and emergence of pathogens.</title>
        <authorList>
            <person name="Haridas S."/>
            <person name="Albert R."/>
            <person name="Binder M."/>
            <person name="Bloem J."/>
            <person name="Labutti K."/>
            <person name="Salamov A."/>
            <person name="Andreopoulos B."/>
            <person name="Baker S."/>
            <person name="Barry K."/>
            <person name="Bills G."/>
            <person name="Bluhm B."/>
            <person name="Cannon C."/>
            <person name="Castanera R."/>
            <person name="Culley D."/>
            <person name="Daum C."/>
            <person name="Ezra D."/>
            <person name="Gonzalez J."/>
            <person name="Henrissat B."/>
            <person name="Kuo A."/>
            <person name="Liang C."/>
            <person name="Lipzen A."/>
            <person name="Lutzoni F."/>
            <person name="Magnuson J."/>
            <person name="Mondo S."/>
            <person name="Nolan M."/>
            <person name="Ohm R."/>
            <person name="Pangilinan J."/>
            <person name="Park H.-J."/>
            <person name="Ramirez L."/>
            <person name="Alfaro M."/>
            <person name="Sun H."/>
            <person name="Tritt A."/>
            <person name="Yoshinaga Y."/>
            <person name="Zwiers L.-H."/>
            <person name="Turgeon B."/>
            <person name="Goodwin S."/>
            <person name="Spatafora J."/>
            <person name="Crous P."/>
            <person name="Grigoriev I."/>
        </authorList>
    </citation>
    <scope>NUCLEOTIDE SEQUENCE</scope>
    <source>
        <strain evidence="19">CBS 627.86</strain>
    </source>
</reference>
<keyword evidence="8" id="KW-0276">Fatty acid metabolism</keyword>
<proteinExistence type="inferred from homology"/>
<feature type="domain" description="Acyl-CoA oxidase C-alpha1" evidence="18">
    <location>
        <begin position="295"/>
        <end position="460"/>
    </location>
</feature>
<evidence type="ECO:0000256" key="1">
    <source>
        <dbReference type="ARBA" id="ARBA00001201"/>
    </source>
</evidence>
<comment type="catalytic activity">
    <reaction evidence="1">
        <text>a 2,3-saturated acyl-CoA + O2 = a (2E)-enoyl-CoA + H2O2</text>
        <dbReference type="Rhea" id="RHEA:38959"/>
        <dbReference type="ChEBI" id="CHEBI:15379"/>
        <dbReference type="ChEBI" id="CHEBI:16240"/>
        <dbReference type="ChEBI" id="CHEBI:58856"/>
        <dbReference type="ChEBI" id="CHEBI:65111"/>
        <dbReference type="EC" id="1.3.3.6"/>
    </reaction>
</comment>
<feature type="binding site" evidence="14">
    <location>
        <position position="150"/>
    </location>
    <ligand>
        <name>FAD</name>
        <dbReference type="ChEBI" id="CHEBI:57692"/>
    </ligand>
</feature>
<evidence type="ECO:0000256" key="7">
    <source>
        <dbReference type="ARBA" id="ARBA00022827"/>
    </source>
</evidence>
<evidence type="ECO:0000313" key="20">
    <source>
        <dbReference type="Proteomes" id="UP000799770"/>
    </source>
</evidence>
<evidence type="ECO:0000259" key="17">
    <source>
        <dbReference type="Pfam" id="PF14749"/>
    </source>
</evidence>
<evidence type="ECO:0000256" key="11">
    <source>
        <dbReference type="ARBA" id="ARBA00023140"/>
    </source>
</evidence>
<organism evidence="19 20">
    <name type="scientific">Lophiotrema nucula</name>
    <dbReference type="NCBI Taxonomy" id="690887"/>
    <lineage>
        <taxon>Eukaryota</taxon>
        <taxon>Fungi</taxon>
        <taxon>Dikarya</taxon>
        <taxon>Ascomycota</taxon>
        <taxon>Pezizomycotina</taxon>
        <taxon>Dothideomycetes</taxon>
        <taxon>Pleosporomycetidae</taxon>
        <taxon>Pleosporales</taxon>
        <taxon>Lophiotremataceae</taxon>
        <taxon>Lophiotrema</taxon>
    </lineage>
</organism>
<dbReference type="GO" id="GO:0003997">
    <property type="term" value="F:acyl-CoA oxidase activity"/>
    <property type="evidence" value="ECO:0007669"/>
    <property type="project" value="UniProtKB-EC"/>
</dbReference>
<dbReference type="AlphaFoldDB" id="A0A6A5YLR7"/>
<dbReference type="PIRSF" id="PIRSF000168">
    <property type="entry name" value="Acyl-CoA_oxidase"/>
    <property type="match status" value="1"/>
</dbReference>
<dbReference type="InterPro" id="IPR046373">
    <property type="entry name" value="Acyl-CoA_Oxase/DH_mid-dom_sf"/>
</dbReference>
<dbReference type="GO" id="GO:0005777">
    <property type="term" value="C:peroxisome"/>
    <property type="evidence" value="ECO:0007669"/>
    <property type="project" value="UniProtKB-SubCell"/>
</dbReference>
<dbReference type="Pfam" id="PF02770">
    <property type="entry name" value="Acyl-CoA_dh_M"/>
    <property type="match status" value="1"/>
</dbReference>
<dbReference type="SUPFAM" id="SSF56645">
    <property type="entry name" value="Acyl-CoA dehydrogenase NM domain-like"/>
    <property type="match status" value="1"/>
</dbReference>
<feature type="domain" description="Acyl-CoA oxidase C-terminal" evidence="15">
    <location>
        <begin position="506"/>
        <end position="674"/>
    </location>
</feature>
<evidence type="ECO:0000313" key="19">
    <source>
        <dbReference type="EMBL" id="KAF2108219.1"/>
    </source>
</evidence>
<dbReference type="PANTHER" id="PTHR10909">
    <property type="entry name" value="ELECTRON TRANSPORT OXIDOREDUCTASE"/>
    <property type="match status" value="1"/>
</dbReference>
<dbReference type="FunFam" id="1.20.140.10:FF:000007">
    <property type="entry name" value="Acyl-coenzyme A oxidase"/>
    <property type="match status" value="1"/>
</dbReference>
<feature type="binding site" evidence="14">
    <location>
        <position position="189"/>
    </location>
    <ligand>
        <name>FAD</name>
        <dbReference type="ChEBI" id="CHEBI:57692"/>
    </ligand>
</feature>
<evidence type="ECO:0000259" key="18">
    <source>
        <dbReference type="Pfam" id="PF22924"/>
    </source>
</evidence>
<dbReference type="Proteomes" id="UP000799770">
    <property type="component" value="Unassembled WGS sequence"/>
</dbReference>
<dbReference type="InterPro" id="IPR055060">
    <property type="entry name" value="ACOX_C_alpha1"/>
</dbReference>
<dbReference type="GO" id="GO:0071949">
    <property type="term" value="F:FAD binding"/>
    <property type="evidence" value="ECO:0007669"/>
    <property type="project" value="InterPro"/>
</dbReference>
<dbReference type="Pfam" id="PF22924">
    <property type="entry name" value="ACOX_C_alpha1"/>
    <property type="match status" value="1"/>
</dbReference>
<evidence type="ECO:0000256" key="14">
    <source>
        <dbReference type="PIRSR" id="PIRSR000168-2"/>
    </source>
</evidence>
<keyword evidence="7 12" id="KW-0274">FAD</keyword>
<dbReference type="InterPro" id="IPR002655">
    <property type="entry name" value="Acyl-CoA_oxidase_C"/>
</dbReference>
<dbReference type="Gene3D" id="2.40.110.10">
    <property type="entry name" value="Butyryl-CoA Dehydrogenase, subunit A, domain 2"/>
    <property type="match status" value="1"/>
</dbReference>
<comment type="pathway">
    <text evidence="4">Lipid metabolism; peroxisomal fatty acid beta-oxidation.</text>
</comment>
<gene>
    <name evidence="19" type="ORF">BDV96DRAFT_285463</name>
</gene>
<comment type="cofactor">
    <cofactor evidence="2">
        <name>FAD</name>
        <dbReference type="ChEBI" id="CHEBI:57692"/>
    </cofactor>
</comment>
<feature type="active site" description="Proton acceptor" evidence="13">
    <location>
        <position position="445"/>
    </location>
</feature>
<evidence type="ECO:0000259" key="16">
    <source>
        <dbReference type="Pfam" id="PF02770"/>
    </source>
</evidence>
<feature type="domain" description="Acyl-CoA oxidase/dehydrogenase middle" evidence="16">
    <location>
        <begin position="146"/>
        <end position="262"/>
    </location>
</feature>
<dbReference type="Pfam" id="PF01756">
    <property type="entry name" value="ACOX"/>
    <property type="match status" value="1"/>
</dbReference>
<keyword evidence="9" id="KW-0560">Oxidoreductase</keyword>
<evidence type="ECO:0000256" key="12">
    <source>
        <dbReference type="PIRNR" id="PIRNR000168"/>
    </source>
</evidence>
<dbReference type="EMBL" id="ML977349">
    <property type="protein sequence ID" value="KAF2108219.1"/>
    <property type="molecule type" value="Genomic_DNA"/>
</dbReference>
<sequence length="693" mass="78230">MMPDFTDHLKPRYDGTATLQAERAGSNIDVDELAHHLLSRDGFLERQKKVVDVLSRDPLFKKDQQMNLSRPERYHLGLARAKAIQRIVRREGWSHEDYKMCEYVNDEMSPYHLHMTMFVTTVREQGSKEQQAYWMPKILNYDIIGCYAQTELGHGSNVRGLETTAKWDPVKKEFEIHSPYLTASKWWNGAMGRTATHAIVVAQLLLPKKGADSEGYESHGVQTFIIQIRDAKTHQPLDGIVVGDIGPKYGYAPMDNGYMLFDHHRVPKLAMLSRYAEVSDETGAFTRLGHPAVVYGSLTFVRGQIIMHARLVLARAVTVAVRYCTIRRQFRDRDSKSDQDEEMKVLDYPTVQIRILPLLATTFALHYTGELMYNMYNKSRETIEKGDFGPLAELHSASSGLKSLCTMLAADGIETCRRAMGGHGFGGGSGLVGINADYLSKPTVEGDNWMITQQVAAHLIKKMTEAVKDPSAPPKDPTTELFQFYLKNRKHRIPQSVVHNSQIDDKAIVDVFQWRAADLSYRAYQARVVEKKPWTKLMIQLHALSRAYSEQILVTTFYNSFSTTTTSTLSGPTPSVLKTCFRLYALYTLDTFASSFTLTNAVSPDSIPALSDAILDLMTELRPHAVKLVDSWSIPDFLLDSALGRSDGKVYEELYDLAHRRNPLNRVTFNPYWRDEEIVLGSGDGGRGILAKL</sequence>
<evidence type="ECO:0000256" key="3">
    <source>
        <dbReference type="ARBA" id="ARBA00004275"/>
    </source>
</evidence>
<dbReference type="Gene3D" id="1.20.140.10">
    <property type="entry name" value="Butyryl-CoA Dehydrogenase, subunit A, domain 3"/>
    <property type="match status" value="2"/>
</dbReference>
<dbReference type="InterPro" id="IPR036250">
    <property type="entry name" value="AcylCo_DH-like_C"/>
</dbReference>
<dbReference type="Pfam" id="PF14749">
    <property type="entry name" value="Acyl-CoA_ox_N"/>
    <property type="match status" value="1"/>
</dbReference>
<dbReference type="GO" id="GO:0033540">
    <property type="term" value="P:fatty acid beta-oxidation using acyl-CoA oxidase"/>
    <property type="evidence" value="ECO:0007669"/>
    <property type="project" value="UniProtKB-UniPathway"/>
</dbReference>
<dbReference type="GO" id="GO:0005504">
    <property type="term" value="F:fatty acid binding"/>
    <property type="evidence" value="ECO:0007669"/>
    <property type="project" value="TreeGrafter"/>
</dbReference>
<dbReference type="FunFam" id="2.40.110.10:FF:000003">
    <property type="entry name" value="Acyl-coenzyme A oxidase"/>
    <property type="match status" value="1"/>
</dbReference>
<protein>
    <recommendedName>
        <fullName evidence="12">Acyl-coenzyme A oxidase</fullName>
    </recommendedName>
</protein>
<dbReference type="SUPFAM" id="SSF47203">
    <property type="entry name" value="Acyl-CoA dehydrogenase C-terminal domain-like"/>
    <property type="match status" value="2"/>
</dbReference>
<name>A0A6A5YLR7_9PLEO</name>
<evidence type="ECO:0000256" key="5">
    <source>
        <dbReference type="ARBA" id="ARBA00006288"/>
    </source>
</evidence>
<keyword evidence="10" id="KW-0443">Lipid metabolism</keyword>
<evidence type="ECO:0000256" key="8">
    <source>
        <dbReference type="ARBA" id="ARBA00022832"/>
    </source>
</evidence>
<comment type="subcellular location">
    <subcellularLocation>
        <location evidence="3">Peroxisome</location>
    </subcellularLocation>
</comment>
<dbReference type="PANTHER" id="PTHR10909:SF250">
    <property type="entry name" value="PEROXISOMAL ACYL-COENZYME A OXIDASE 1"/>
    <property type="match status" value="1"/>
</dbReference>
<dbReference type="OrthoDB" id="538336at2759"/>
<keyword evidence="20" id="KW-1185">Reference proteome</keyword>
<keyword evidence="11" id="KW-0576">Peroxisome</keyword>
<dbReference type="FunFam" id="1.20.140.10:FF:000015">
    <property type="entry name" value="Acyl-coenzyme A oxidase"/>
    <property type="match status" value="1"/>
</dbReference>
<keyword evidence="6 12" id="KW-0285">Flavoprotein</keyword>